<keyword evidence="3" id="KW-0472">Membrane</keyword>
<keyword evidence="3" id="KW-0812">Transmembrane</keyword>
<dbReference type="PROSITE" id="PS00636">
    <property type="entry name" value="DNAJ_1"/>
    <property type="match status" value="1"/>
</dbReference>
<feature type="transmembrane region" description="Helical" evidence="3">
    <location>
        <begin position="201"/>
        <end position="222"/>
    </location>
</feature>
<dbReference type="AlphaFoldDB" id="A0A9P6CGH0"/>
<dbReference type="EMBL" id="MU150250">
    <property type="protein sequence ID" value="KAF9465052.1"/>
    <property type="molecule type" value="Genomic_DNA"/>
</dbReference>
<keyword evidence="6" id="KW-1185">Reference proteome</keyword>
<accession>A0A9P6CGH0</accession>
<evidence type="ECO:0000313" key="5">
    <source>
        <dbReference type="EMBL" id="KAF9465052.1"/>
    </source>
</evidence>
<dbReference type="InterPro" id="IPR001623">
    <property type="entry name" value="DnaJ_domain"/>
</dbReference>
<keyword evidence="3" id="KW-1133">Transmembrane helix</keyword>
<dbReference type="PROSITE" id="PS50076">
    <property type="entry name" value="DNAJ_2"/>
    <property type="match status" value="1"/>
</dbReference>
<dbReference type="CDD" id="cd06257">
    <property type="entry name" value="DnaJ"/>
    <property type="match status" value="1"/>
</dbReference>
<dbReference type="SMART" id="SM00271">
    <property type="entry name" value="DnaJ"/>
    <property type="match status" value="1"/>
</dbReference>
<dbReference type="Proteomes" id="UP000807353">
    <property type="component" value="Unassembled WGS sequence"/>
</dbReference>
<protein>
    <submittedName>
        <fullName evidence="5">DnaJ domain-containing protein</fullName>
    </submittedName>
</protein>
<dbReference type="Pfam" id="PF00226">
    <property type="entry name" value="DnaJ"/>
    <property type="match status" value="1"/>
</dbReference>
<dbReference type="SUPFAM" id="SSF46565">
    <property type="entry name" value="Chaperone J-domain"/>
    <property type="match status" value="1"/>
</dbReference>
<dbReference type="InterPro" id="IPR051938">
    <property type="entry name" value="Apopto_cytoskel_mod"/>
</dbReference>
<keyword evidence="1" id="KW-0143">Chaperone</keyword>
<reference evidence="5" key="1">
    <citation type="submission" date="2020-11" db="EMBL/GenBank/DDBJ databases">
        <authorList>
            <consortium name="DOE Joint Genome Institute"/>
            <person name="Ahrendt S."/>
            <person name="Riley R."/>
            <person name="Andreopoulos W."/>
            <person name="Labutti K."/>
            <person name="Pangilinan J."/>
            <person name="Ruiz-Duenas F.J."/>
            <person name="Barrasa J.M."/>
            <person name="Sanchez-Garcia M."/>
            <person name="Camarero S."/>
            <person name="Miyauchi S."/>
            <person name="Serrano A."/>
            <person name="Linde D."/>
            <person name="Babiker R."/>
            <person name="Drula E."/>
            <person name="Ayuso-Fernandez I."/>
            <person name="Pacheco R."/>
            <person name="Padilla G."/>
            <person name="Ferreira P."/>
            <person name="Barriuso J."/>
            <person name="Kellner H."/>
            <person name="Castanera R."/>
            <person name="Alfaro M."/>
            <person name="Ramirez L."/>
            <person name="Pisabarro A.G."/>
            <person name="Kuo A."/>
            <person name="Tritt A."/>
            <person name="Lipzen A."/>
            <person name="He G."/>
            <person name="Yan M."/>
            <person name="Ng V."/>
            <person name="Cullen D."/>
            <person name="Martin F."/>
            <person name="Rosso M.-N."/>
            <person name="Henrissat B."/>
            <person name="Hibbett D."/>
            <person name="Martinez A.T."/>
            <person name="Grigoriev I.V."/>
        </authorList>
    </citation>
    <scope>NUCLEOTIDE SEQUENCE</scope>
    <source>
        <strain evidence="5">CBS 247.69</strain>
    </source>
</reference>
<dbReference type="InterPro" id="IPR018253">
    <property type="entry name" value="DnaJ_domain_CS"/>
</dbReference>
<dbReference type="InterPro" id="IPR036869">
    <property type="entry name" value="J_dom_sf"/>
</dbReference>
<dbReference type="PANTHER" id="PTHR44145">
    <property type="entry name" value="DNAJ HOMOLOG SUBFAMILY A MEMBER 3, MITOCHONDRIAL"/>
    <property type="match status" value="1"/>
</dbReference>
<dbReference type="PANTHER" id="PTHR44145:SF3">
    <property type="entry name" value="DNAJ HOMOLOG SUBFAMILY A MEMBER 3, MITOCHONDRIAL"/>
    <property type="match status" value="1"/>
</dbReference>
<evidence type="ECO:0000256" key="3">
    <source>
        <dbReference type="SAM" id="Phobius"/>
    </source>
</evidence>
<sequence>MFRASTARVAGGTSSSLYSRVLQQSRCFYSSVPREDHYQTLGVPRHATKAQIKSHFYQLSKTHHPDVAKDARSKDVFNAVSEAYSVLGNDRERRAYDRNLAQQPKAAAQPYHPRAPGQRASRATYAWEYSSRPRHRSKNPSAEWYQHTHPGPQQHKHPGQHYSAPEPDLVYHNLSAHLSGRPRRRANEEERELDKVRRESGLIRAMQVIGLIALSVTMFGGLGQVG</sequence>
<feature type="domain" description="J" evidence="4">
    <location>
        <begin position="36"/>
        <end position="100"/>
    </location>
</feature>
<dbReference type="OrthoDB" id="445556at2759"/>
<dbReference type="PRINTS" id="PR00625">
    <property type="entry name" value="JDOMAIN"/>
</dbReference>
<gene>
    <name evidence="5" type="ORF">BDZ94DRAFT_1215435</name>
</gene>
<dbReference type="Gene3D" id="1.10.287.110">
    <property type="entry name" value="DnaJ domain"/>
    <property type="match status" value="1"/>
</dbReference>
<proteinExistence type="predicted"/>
<evidence type="ECO:0000256" key="1">
    <source>
        <dbReference type="ARBA" id="ARBA00023186"/>
    </source>
</evidence>
<comment type="caution">
    <text evidence="5">The sequence shown here is derived from an EMBL/GenBank/DDBJ whole genome shotgun (WGS) entry which is preliminary data.</text>
</comment>
<organism evidence="5 6">
    <name type="scientific">Collybia nuda</name>
    <dbReference type="NCBI Taxonomy" id="64659"/>
    <lineage>
        <taxon>Eukaryota</taxon>
        <taxon>Fungi</taxon>
        <taxon>Dikarya</taxon>
        <taxon>Basidiomycota</taxon>
        <taxon>Agaricomycotina</taxon>
        <taxon>Agaricomycetes</taxon>
        <taxon>Agaricomycetidae</taxon>
        <taxon>Agaricales</taxon>
        <taxon>Tricholomatineae</taxon>
        <taxon>Clitocybaceae</taxon>
        <taxon>Collybia</taxon>
    </lineage>
</organism>
<name>A0A9P6CGH0_9AGAR</name>
<evidence type="ECO:0000259" key="4">
    <source>
        <dbReference type="PROSITE" id="PS50076"/>
    </source>
</evidence>
<feature type="region of interest" description="Disordered" evidence="2">
    <location>
        <begin position="102"/>
        <end position="167"/>
    </location>
</feature>
<evidence type="ECO:0000256" key="2">
    <source>
        <dbReference type="SAM" id="MobiDB-lite"/>
    </source>
</evidence>
<evidence type="ECO:0000313" key="6">
    <source>
        <dbReference type="Proteomes" id="UP000807353"/>
    </source>
</evidence>